<feature type="domain" description="FAD-binding" evidence="2">
    <location>
        <begin position="2"/>
        <end position="349"/>
    </location>
</feature>
<gene>
    <name evidence="3" type="ORF">G6N77_00920</name>
</gene>
<name>A0ABX0D5L3_9MICC</name>
<dbReference type="InterPro" id="IPR036188">
    <property type="entry name" value="FAD/NAD-bd_sf"/>
</dbReference>
<sequence>MADVAIVGAGPVGLYLGILLLQQGLDVTILEQRSSPSPHSRAIGIHPPALSALREAGVAGALTAEGLPIRNGIARSRGRLVQGVSFAAASPSSPFILTLKQARTEAILEARLRSLAPGALRRGVRVDSVHDAGSHVTLHTSPSAGAGEAGGSHAVGSGAGDCGVTRARLAVGADGAHSTVRRELGIPTRGRDYPDTYLMGDFPDSGADGATAVLYLEPAGIVESFPLPGGLRRWVVHTDVLLDGATADCLAGHVFRRTGVAVDPGANSMLSAFGVRSRLAVRLVQGRVVLVGDAAHQISPIGGQGMNLGWLDAAALAPIMAAALAGRPTGRLLERYQQGRMAAARRASRLAGLNMALGRPQPASFLSVRNAAVAWALRNPGLNNAVARRFTMQ</sequence>
<dbReference type="Pfam" id="PF01494">
    <property type="entry name" value="FAD_binding_3"/>
    <property type="match status" value="1"/>
</dbReference>
<protein>
    <submittedName>
        <fullName evidence="3">FAD-dependent monooxygenase</fullName>
    </submittedName>
</protein>
<organism evidence="3 4">
    <name type="scientific">Arthrobacter silviterrae</name>
    <dbReference type="NCBI Taxonomy" id="2026658"/>
    <lineage>
        <taxon>Bacteria</taxon>
        <taxon>Bacillati</taxon>
        <taxon>Actinomycetota</taxon>
        <taxon>Actinomycetes</taxon>
        <taxon>Micrococcales</taxon>
        <taxon>Micrococcaceae</taxon>
        <taxon>Arthrobacter</taxon>
    </lineage>
</organism>
<reference evidence="3 4" key="1">
    <citation type="submission" date="2020-02" db="EMBL/GenBank/DDBJ databases">
        <title>Genome sequence of the type strain DSM 27180 of Arthrobacter silviterrae.</title>
        <authorList>
            <person name="Gao J."/>
            <person name="Sun J."/>
        </authorList>
    </citation>
    <scope>NUCLEOTIDE SEQUENCE [LARGE SCALE GENOMIC DNA]</scope>
    <source>
        <strain evidence="3 4">DSM 27180</strain>
    </source>
</reference>
<dbReference type="InterPro" id="IPR002938">
    <property type="entry name" value="FAD-bd"/>
</dbReference>
<dbReference type="PRINTS" id="PR00420">
    <property type="entry name" value="RNGMNOXGNASE"/>
</dbReference>
<keyword evidence="3" id="KW-0503">Monooxygenase</keyword>
<proteinExistence type="predicted"/>
<dbReference type="SUPFAM" id="SSF51905">
    <property type="entry name" value="FAD/NAD(P)-binding domain"/>
    <property type="match status" value="1"/>
</dbReference>
<dbReference type="Gene3D" id="3.30.70.2450">
    <property type="match status" value="1"/>
</dbReference>
<keyword evidence="1" id="KW-0560">Oxidoreductase</keyword>
<dbReference type="Gene3D" id="3.50.50.60">
    <property type="entry name" value="FAD/NAD(P)-binding domain"/>
    <property type="match status" value="1"/>
</dbReference>
<dbReference type="EMBL" id="JAAKZI010000001">
    <property type="protein sequence ID" value="NGN82028.1"/>
    <property type="molecule type" value="Genomic_DNA"/>
</dbReference>
<keyword evidence="4" id="KW-1185">Reference proteome</keyword>
<dbReference type="Proteomes" id="UP000479226">
    <property type="component" value="Unassembled WGS sequence"/>
</dbReference>
<accession>A0ABX0D5L3</accession>
<dbReference type="GO" id="GO:0004497">
    <property type="term" value="F:monooxygenase activity"/>
    <property type="evidence" value="ECO:0007669"/>
    <property type="project" value="UniProtKB-KW"/>
</dbReference>
<evidence type="ECO:0000313" key="4">
    <source>
        <dbReference type="Proteomes" id="UP000479226"/>
    </source>
</evidence>
<evidence type="ECO:0000313" key="3">
    <source>
        <dbReference type="EMBL" id="NGN82028.1"/>
    </source>
</evidence>
<evidence type="ECO:0000259" key="2">
    <source>
        <dbReference type="Pfam" id="PF01494"/>
    </source>
</evidence>
<dbReference type="PANTHER" id="PTHR43476:SF3">
    <property type="entry name" value="FAD-BINDING MONOOXYGENASE"/>
    <property type="match status" value="1"/>
</dbReference>
<dbReference type="InterPro" id="IPR050631">
    <property type="entry name" value="PheA/TfdB_FAD_monoxygenase"/>
</dbReference>
<comment type="caution">
    <text evidence="3">The sequence shown here is derived from an EMBL/GenBank/DDBJ whole genome shotgun (WGS) entry which is preliminary data.</text>
</comment>
<dbReference type="PANTHER" id="PTHR43476">
    <property type="entry name" value="3-(3-HYDROXY-PHENYL)PROPIONATE/3-HYDROXYCINNAMIC ACID HYDROXYLASE"/>
    <property type="match status" value="1"/>
</dbReference>
<evidence type="ECO:0000256" key="1">
    <source>
        <dbReference type="ARBA" id="ARBA00023002"/>
    </source>
</evidence>